<proteinExistence type="predicted"/>
<accession>A0ACC2KKZ4</accession>
<reference evidence="1 2" key="1">
    <citation type="journal article" date="2022" name="Hortic Res">
        <title>A haplotype resolved chromosomal level avocado genome allows analysis of novel avocado genes.</title>
        <authorList>
            <person name="Nath O."/>
            <person name="Fletcher S.J."/>
            <person name="Hayward A."/>
            <person name="Shaw L.M."/>
            <person name="Masouleh A.K."/>
            <person name="Furtado A."/>
            <person name="Henry R.J."/>
            <person name="Mitter N."/>
        </authorList>
    </citation>
    <scope>NUCLEOTIDE SEQUENCE [LARGE SCALE GENOMIC DNA]</scope>
    <source>
        <strain evidence="2">cv. Hass</strain>
    </source>
</reference>
<keyword evidence="2" id="KW-1185">Reference proteome</keyword>
<evidence type="ECO:0000313" key="2">
    <source>
        <dbReference type="Proteomes" id="UP001234297"/>
    </source>
</evidence>
<comment type="caution">
    <text evidence="1">The sequence shown here is derived from an EMBL/GenBank/DDBJ whole genome shotgun (WGS) entry which is preliminary data.</text>
</comment>
<name>A0ACC2KKZ4_PERAE</name>
<evidence type="ECO:0000313" key="1">
    <source>
        <dbReference type="EMBL" id="KAJ8621452.1"/>
    </source>
</evidence>
<sequence>MAKIVSVFSITFTYLLLLATVVQPKSGGGRQLLFDKLFPTWVMGADHKLLQSSAVVGDIVVAKDGSGNYKTISEAVAVSVKLRNGTKRFVIHVKARVYSENVEITKSMKNLMFIGDGNDSTIVTGSKNVHDGSSNFNSSAFVNDEVIDIEVVITRSVMMPFEVAVVVTISVTKESEAVNFENVVSHCLFVDKRSHLAFLLRIFFGLVFLGSPKESVISISTLGTSLDDNIKSRSNRARWDRRQDQRYGWGQRDTFGRGREAGTLRRGPLRVNPWLAPYANAKPFRRPTDLMWRHDLFKDGVAAARLTGIESGTKLNYFQRLENSSDMLSIMTETGNQLLAPFPCSLIPTFL</sequence>
<protein>
    <submittedName>
        <fullName evidence="1">Uncharacterized protein</fullName>
    </submittedName>
</protein>
<organism evidence="1 2">
    <name type="scientific">Persea americana</name>
    <name type="common">Avocado</name>
    <dbReference type="NCBI Taxonomy" id="3435"/>
    <lineage>
        <taxon>Eukaryota</taxon>
        <taxon>Viridiplantae</taxon>
        <taxon>Streptophyta</taxon>
        <taxon>Embryophyta</taxon>
        <taxon>Tracheophyta</taxon>
        <taxon>Spermatophyta</taxon>
        <taxon>Magnoliopsida</taxon>
        <taxon>Magnoliidae</taxon>
        <taxon>Laurales</taxon>
        <taxon>Lauraceae</taxon>
        <taxon>Persea</taxon>
    </lineage>
</organism>
<dbReference type="EMBL" id="CM056817">
    <property type="protein sequence ID" value="KAJ8621452.1"/>
    <property type="molecule type" value="Genomic_DNA"/>
</dbReference>
<gene>
    <name evidence="1" type="ORF">MRB53_029981</name>
</gene>
<dbReference type="Proteomes" id="UP001234297">
    <property type="component" value="Chromosome 9"/>
</dbReference>